<protein>
    <submittedName>
        <fullName evidence="1">Uncharacterized protein</fullName>
    </submittedName>
</protein>
<evidence type="ECO:0000313" key="1">
    <source>
        <dbReference type="EMBL" id="KAH7849930.1"/>
    </source>
</evidence>
<keyword evidence="2" id="KW-1185">Reference proteome</keyword>
<organism evidence="1 2">
    <name type="scientific">Vaccinium darrowii</name>
    <dbReference type="NCBI Taxonomy" id="229202"/>
    <lineage>
        <taxon>Eukaryota</taxon>
        <taxon>Viridiplantae</taxon>
        <taxon>Streptophyta</taxon>
        <taxon>Embryophyta</taxon>
        <taxon>Tracheophyta</taxon>
        <taxon>Spermatophyta</taxon>
        <taxon>Magnoliopsida</taxon>
        <taxon>eudicotyledons</taxon>
        <taxon>Gunneridae</taxon>
        <taxon>Pentapetalae</taxon>
        <taxon>asterids</taxon>
        <taxon>Ericales</taxon>
        <taxon>Ericaceae</taxon>
        <taxon>Vaccinioideae</taxon>
        <taxon>Vaccinieae</taxon>
        <taxon>Vaccinium</taxon>
    </lineage>
</organism>
<reference evidence="1 2" key="1">
    <citation type="journal article" date="2021" name="Hortic Res">
        <title>High-quality reference genome and annotation aids understanding of berry development for evergreen blueberry (Vaccinium darrowii).</title>
        <authorList>
            <person name="Yu J."/>
            <person name="Hulse-Kemp A.M."/>
            <person name="Babiker E."/>
            <person name="Staton M."/>
        </authorList>
    </citation>
    <scope>NUCLEOTIDE SEQUENCE [LARGE SCALE GENOMIC DNA]</scope>
    <source>
        <strain evidence="2">cv. NJ 8807/NJ 8810</strain>
        <tissue evidence="1">Young leaf</tissue>
    </source>
</reference>
<dbReference type="Proteomes" id="UP000828048">
    <property type="component" value="Chromosome 7"/>
</dbReference>
<comment type="caution">
    <text evidence="1">The sequence shown here is derived from an EMBL/GenBank/DDBJ whole genome shotgun (WGS) entry which is preliminary data.</text>
</comment>
<name>A0ACB7Y956_9ERIC</name>
<evidence type="ECO:0000313" key="2">
    <source>
        <dbReference type="Proteomes" id="UP000828048"/>
    </source>
</evidence>
<gene>
    <name evidence="1" type="ORF">Vadar_025158</name>
</gene>
<accession>A0ACB7Y956</accession>
<proteinExistence type="predicted"/>
<dbReference type="EMBL" id="CM037157">
    <property type="protein sequence ID" value="KAH7849930.1"/>
    <property type="molecule type" value="Genomic_DNA"/>
</dbReference>
<sequence>MAAHYLFLPLLLLALYIFTKHFLNKIRNLPPSPFPTLPILGHLYLFKKPLHRTLSDISARFGPVVLLHFGSRPVLLVSSPSAAEECFTKNDVVFASRPRLLAGKHVGDGYTTLAWAPYGENWRKLRRISSNEIFSSHRLQLLGGIRAEEVRSLLRRLSRSGGDQAVDFQAACFEMVLNAMMRMIAGKRYYGEDVAKVEKLFRSEGSNMGDFLPILRWLGVGGFEKRLMATQKNRDVFVQELIEETRRRMGNDEAEGKKKKTMVEVLLTLQDSEPEYYTDRMIRGIMKVLLTTGTDTSLAVMEWALSLLLNNPQCLEKARTEIDIRVGHGRLIDESDISDLPYLRCIINETLRMYPAAPLLAPRESSEDCTVGGFRIPRGTMLVVNMWAIQNDPKIWVEPSKFKPERFEGLEGSRDGFKFVPFGSGRRSCPGEGLALRTLGLTLGSLIQCFDWERVGKEMVDMTEASGHTLHKAQPLMAKCRPRPTMVNLLSQL</sequence>